<gene>
    <name evidence="4" type="primary">rps21e</name>
</gene>
<reference evidence="4" key="1">
    <citation type="journal article" date="2015" name="Genome Biol. Evol.">
        <title>Nucleomorph Genome Sequences of Two Chlorarachniophytes, Amorphochlora amoebiformis and Lotharella vacuolata.</title>
        <authorList>
            <person name="Suzuki S."/>
            <person name="Shirato S."/>
            <person name="Hirakawa Y."/>
            <person name="Ishida K."/>
        </authorList>
    </citation>
    <scope>NUCLEOTIDE SEQUENCE</scope>
    <source>
        <strain evidence="4">CCMP2058</strain>
    </source>
</reference>
<dbReference type="GO" id="GO:0005840">
    <property type="term" value="C:ribosome"/>
    <property type="evidence" value="ECO:0007669"/>
    <property type="project" value="UniProtKB-KW"/>
</dbReference>
<evidence type="ECO:0000256" key="2">
    <source>
        <dbReference type="ARBA" id="ARBA00022980"/>
    </source>
</evidence>
<dbReference type="GO" id="GO:1990904">
    <property type="term" value="C:ribonucleoprotein complex"/>
    <property type="evidence" value="ECO:0007669"/>
    <property type="project" value="UniProtKB-KW"/>
</dbReference>
<dbReference type="InterPro" id="IPR001931">
    <property type="entry name" value="Ribosomal_eS21"/>
</dbReference>
<accession>A0A0H5BIG5</accession>
<keyword evidence="2 4" id="KW-0689">Ribosomal protein</keyword>
<evidence type="ECO:0000313" key="4">
    <source>
        <dbReference type="EMBL" id="BAS01873.1"/>
    </source>
</evidence>
<dbReference type="Gene3D" id="3.30.1230.20">
    <property type="match status" value="1"/>
</dbReference>
<protein>
    <submittedName>
        <fullName evidence="4">Ribosomal protein S21e</fullName>
    </submittedName>
</protein>
<dbReference type="EMBL" id="AB996603">
    <property type="protein sequence ID" value="BAS01873.1"/>
    <property type="molecule type" value="Genomic_DNA"/>
</dbReference>
<dbReference type="InterPro" id="IPR038579">
    <property type="entry name" value="Ribosomal_eS21_sf"/>
</dbReference>
<organism evidence="4">
    <name type="scientific">Amorphochlora amoebiformis</name>
    <dbReference type="NCBI Taxonomy" id="1561963"/>
    <lineage>
        <taxon>Eukaryota</taxon>
        <taxon>Sar</taxon>
        <taxon>Rhizaria</taxon>
        <taxon>Cercozoa</taxon>
        <taxon>Chlorarachniophyceae</taxon>
        <taxon>Amorphochlora</taxon>
    </lineage>
</organism>
<keyword evidence="3" id="KW-0687">Ribonucleoprotein</keyword>
<dbReference type="AlphaFoldDB" id="A0A0H5BIG5"/>
<keyword evidence="4" id="KW-0542">Nucleomorph</keyword>
<proteinExistence type="inferred from homology"/>
<evidence type="ECO:0000256" key="1">
    <source>
        <dbReference type="ARBA" id="ARBA00010228"/>
    </source>
</evidence>
<name>A0A0H5BIG5_9EUKA</name>
<comment type="similarity">
    <text evidence="1">Belongs to the eukaryotic ribosomal protein eS21 family.</text>
</comment>
<dbReference type="Pfam" id="PF01249">
    <property type="entry name" value="Ribosomal_S21e"/>
    <property type="match status" value="1"/>
</dbReference>
<evidence type="ECO:0000256" key="3">
    <source>
        <dbReference type="ARBA" id="ARBA00023274"/>
    </source>
</evidence>
<dbReference type="GO" id="GO:0003735">
    <property type="term" value="F:structural constituent of ribosome"/>
    <property type="evidence" value="ECO:0007669"/>
    <property type="project" value="InterPro"/>
</dbReference>
<geneLocation type="nucleomorph" evidence="4"/>
<sequence>MYNKDGELIEEYIPLVWYSKSYSSWSKKVINPSEKKNLLLKIRHFDKNLKSLEKYSLIVICTKIRAQGISDMAIEYLLSRL</sequence>
<dbReference type="GO" id="GO:0006412">
    <property type="term" value="P:translation"/>
    <property type="evidence" value="ECO:0007669"/>
    <property type="project" value="InterPro"/>
</dbReference>